<comment type="caution">
    <text evidence="1">The sequence shown here is derived from an EMBL/GenBank/DDBJ whole genome shotgun (WGS) entry which is preliminary data.</text>
</comment>
<evidence type="ECO:0000313" key="2">
    <source>
        <dbReference type="Proteomes" id="UP001201812"/>
    </source>
</evidence>
<dbReference type="AlphaFoldDB" id="A0AAD4QTB0"/>
<name>A0AAD4QTB0_9BILA</name>
<accession>A0AAD4QTB0</accession>
<keyword evidence="2" id="KW-1185">Reference proteome</keyword>
<gene>
    <name evidence="1" type="ORF">DdX_20985</name>
</gene>
<evidence type="ECO:0000313" key="1">
    <source>
        <dbReference type="EMBL" id="KAI1692882.1"/>
    </source>
</evidence>
<sequence>MDSLMDSRTPADRLTLIEADLESQVNCLYLQLGCALKSLSDVRNVLKEALMPTSDIKAISKRTEVLMPNLPISVPSKPDTMKLDIPKLLEGCETETDLYIGFCHLDNDELTSLTQ</sequence>
<organism evidence="1 2">
    <name type="scientific">Ditylenchus destructor</name>
    <dbReference type="NCBI Taxonomy" id="166010"/>
    <lineage>
        <taxon>Eukaryota</taxon>
        <taxon>Metazoa</taxon>
        <taxon>Ecdysozoa</taxon>
        <taxon>Nematoda</taxon>
        <taxon>Chromadorea</taxon>
        <taxon>Rhabditida</taxon>
        <taxon>Tylenchina</taxon>
        <taxon>Tylenchomorpha</taxon>
        <taxon>Sphaerularioidea</taxon>
        <taxon>Anguinidae</taxon>
        <taxon>Anguininae</taxon>
        <taxon>Ditylenchus</taxon>
    </lineage>
</organism>
<protein>
    <submittedName>
        <fullName evidence="1">Uncharacterized protein</fullName>
    </submittedName>
</protein>
<dbReference type="EMBL" id="JAKKPZ010000702">
    <property type="protein sequence ID" value="KAI1692882.1"/>
    <property type="molecule type" value="Genomic_DNA"/>
</dbReference>
<proteinExistence type="predicted"/>
<reference evidence="1" key="1">
    <citation type="submission" date="2022-01" db="EMBL/GenBank/DDBJ databases">
        <title>Genome Sequence Resource for Two Populations of Ditylenchus destructor, the Migratory Endoparasitic Phytonematode.</title>
        <authorList>
            <person name="Zhang H."/>
            <person name="Lin R."/>
            <person name="Xie B."/>
        </authorList>
    </citation>
    <scope>NUCLEOTIDE SEQUENCE</scope>
    <source>
        <strain evidence="1">BazhouSP</strain>
    </source>
</reference>
<dbReference type="Proteomes" id="UP001201812">
    <property type="component" value="Unassembled WGS sequence"/>
</dbReference>